<gene>
    <name evidence="25" type="ORF">CVT25_009210</name>
</gene>
<dbReference type="SUPFAM" id="SSF52029">
    <property type="entry name" value="GroEL apical domain-like"/>
    <property type="match status" value="1"/>
</dbReference>
<feature type="transmembrane region" description="Helical" evidence="23">
    <location>
        <begin position="815"/>
        <end position="835"/>
    </location>
</feature>
<dbReference type="NCBIfam" id="TIGR02341">
    <property type="entry name" value="chap_CCT_beta"/>
    <property type="match status" value="1"/>
</dbReference>
<feature type="transmembrane region" description="Helical" evidence="23">
    <location>
        <begin position="710"/>
        <end position="730"/>
    </location>
</feature>
<dbReference type="SUPFAM" id="SSF48592">
    <property type="entry name" value="GroEL equatorial domain-like"/>
    <property type="match status" value="1"/>
</dbReference>
<dbReference type="Gene3D" id="1.10.560.10">
    <property type="entry name" value="GroEL-like equatorial domain"/>
    <property type="match status" value="1"/>
</dbReference>
<dbReference type="GO" id="GO:0051082">
    <property type="term" value="F:unfolded protein binding"/>
    <property type="evidence" value="ECO:0007669"/>
    <property type="project" value="InterPro"/>
</dbReference>
<keyword evidence="16 23" id="KW-0472">Membrane</keyword>
<feature type="transmembrane region" description="Helical" evidence="23">
    <location>
        <begin position="1186"/>
        <end position="1209"/>
    </location>
</feature>
<protein>
    <recommendedName>
        <fullName evidence="6">dolichyl-phosphate-mannose--protein mannosyltransferase</fullName>
        <ecNumber evidence="6">2.4.1.109</ecNumber>
    </recommendedName>
    <alternativeName>
        <fullName evidence="19">CCT-beta</fullName>
    </alternativeName>
</protein>
<dbReference type="PANTHER" id="PTHR10050:SF50">
    <property type="entry name" value="DOLICHYL-PHOSPHATE-MANNOSE--PROTEIN MANNOSYLTRANSFERASE 1-RELATED"/>
    <property type="match status" value="1"/>
</dbReference>
<comment type="caution">
    <text evidence="25">The sequence shown here is derived from an EMBL/GenBank/DDBJ whole genome shotgun (WGS) entry which is preliminary data.</text>
</comment>
<feature type="domain" description="MIR" evidence="24">
    <location>
        <begin position="900"/>
        <end position="972"/>
    </location>
</feature>
<keyword evidence="8" id="KW-0328">Glycosyltransferase</keyword>
<dbReference type="InterPro" id="IPR027413">
    <property type="entry name" value="GROEL-like_equatorial_sf"/>
</dbReference>
<dbReference type="PROSITE" id="PS00995">
    <property type="entry name" value="TCP1_3"/>
    <property type="match status" value="1"/>
</dbReference>
<dbReference type="InterPro" id="IPR032421">
    <property type="entry name" value="PMT_4TMC"/>
</dbReference>
<dbReference type="InterPro" id="IPR016093">
    <property type="entry name" value="MIR_motif"/>
</dbReference>
<dbReference type="InterPro" id="IPR017998">
    <property type="entry name" value="Chaperone_TCP-1"/>
</dbReference>
<evidence type="ECO:0000256" key="14">
    <source>
        <dbReference type="ARBA" id="ARBA00022840"/>
    </source>
</evidence>
<evidence type="ECO:0000256" key="10">
    <source>
        <dbReference type="ARBA" id="ARBA00022692"/>
    </source>
</evidence>
<evidence type="ECO:0000256" key="7">
    <source>
        <dbReference type="ARBA" id="ARBA00022490"/>
    </source>
</evidence>
<comment type="pathway">
    <text evidence="3">Protein modification; protein glycosylation.</text>
</comment>
<reference evidence="25 26" key="1">
    <citation type="journal article" date="2018" name="Evol. Lett.">
        <title>Horizontal gene cluster transfer increased hallucinogenic mushroom diversity.</title>
        <authorList>
            <person name="Reynolds H.T."/>
            <person name="Vijayakumar V."/>
            <person name="Gluck-Thaler E."/>
            <person name="Korotkin H.B."/>
            <person name="Matheny P.B."/>
            <person name="Slot J.C."/>
        </authorList>
    </citation>
    <scope>NUCLEOTIDE SEQUENCE [LARGE SCALE GENOMIC DNA]</scope>
    <source>
        <strain evidence="25 26">2631</strain>
    </source>
</reference>
<keyword evidence="17" id="KW-0325">Glycoprotein</keyword>
<organism evidence="25 26">
    <name type="scientific">Psilocybe cyanescens</name>
    <dbReference type="NCBI Taxonomy" id="93625"/>
    <lineage>
        <taxon>Eukaryota</taxon>
        <taxon>Fungi</taxon>
        <taxon>Dikarya</taxon>
        <taxon>Basidiomycota</taxon>
        <taxon>Agaricomycotina</taxon>
        <taxon>Agaricomycetes</taxon>
        <taxon>Agaricomycetidae</taxon>
        <taxon>Agaricales</taxon>
        <taxon>Agaricineae</taxon>
        <taxon>Strophariaceae</taxon>
        <taxon>Psilocybe</taxon>
    </lineage>
</organism>
<evidence type="ECO:0000259" key="24">
    <source>
        <dbReference type="PROSITE" id="PS50919"/>
    </source>
</evidence>
<dbReference type="Pfam" id="PF00118">
    <property type="entry name" value="Cpn60_TCP1"/>
    <property type="match status" value="1"/>
</dbReference>
<evidence type="ECO:0000256" key="22">
    <source>
        <dbReference type="RuleBase" id="RU004187"/>
    </source>
</evidence>
<dbReference type="EMBL" id="NHYD01003092">
    <property type="protein sequence ID" value="PPQ82835.1"/>
    <property type="molecule type" value="Genomic_DNA"/>
</dbReference>
<dbReference type="GO" id="GO:0004169">
    <property type="term" value="F:dolichyl-phosphate-mannose-protein mannosyltransferase activity"/>
    <property type="evidence" value="ECO:0007669"/>
    <property type="project" value="UniProtKB-EC"/>
</dbReference>
<dbReference type="InterPro" id="IPR027410">
    <property type="entry name" value="TCP-1-like_intermed_sf"/>
</dbReference>
<keyword evidence="13" id="KW-0256">Endoplasmic reticulum</keyword>
<evidence type="ECO:0000256" key="11">
    <source>
        <dbReference type="ARBA" id="ARBA00022737"/>
    </source>
</evidence>
<dbReference type="GO" id="GO:0140662">
    <property type="term" value="F:ATP-dependent protein folding chaperone"/>
    <property type="evidence" value="ECO:0007669"/>
    <property type="project" value="InterPro"/>
</dbReference>
<dbReference type="SMART" id="SM00472">
    <property type="entry name" value="MIR"/>
    <property type="match status" value="3"/>
</dbReference>
<evidence type="ECO:0000256" key="3">
    <source>
        <dbReference type="ARBA" id="ARBA00004922"/>
    </source>
</evidence>
<dbReference type="PANTHER" id="PTHR10050">
    <property type="entry name" value="DOLICHYL-PHOSPHATE-MANNOSE--PROTEIN MANNOSYLTRANSFERASE"/>
    <property type="match status" value="1"/>
</dbReference>
<comment type="subcellular location">
    <subcellularLocation>
        <location evidence="2">Cytoplasm</location>
    </subcellularLocation>
    <subcellularLocation>
        <location evidence="1">Endoplasmic reticulum membrane</location>
        <topology evidence="1">Multi-pass membrane protein</topology>
    </subcellularLocation>
</comment>
<evidence type="ECO:0000256" key="2">
    <source>
        <dbReference type="ARBA" id="ARBA00004496"/>
    </source>
</evidence>
<dbReference type="GO" id="GO:0016887">
    <property type="term" value="F:ATP hydrolysis activity"/>
    <property type="evidence" value="ECO:0007669"/>
    <property type="project" value="InterPro"/>
</dbReference>
<keyword evidence="18 22" id="KW-0143">Chaperone</keyword>
<evidence type="ECO:0000256" key="6">
    <source>
        <dbReference type="ARBA" id="ARBA00012839"/>
    </source>
</evidence>
<dbReference type="GO" id="GO:0005789">
    <property type="term" value="C:endoplasmic reticulum membrane"/>
    <property type="evidence" value="ECO:0007669"/>
    <property type="project" value="UniProtKB-SubCell"/>
</dbReference>
<dbReference type="GO" id="GO:0005524">
    <property type="term" value="F:ATP binding"/>
    <property type="evidence" value="ECO:0007669"/>
    <property type="project" value="UniProtKB-KW"/>
</dbReference>
<dbReference type="CDD" id="cd23283">
    <property type="entry name" value="beta-trefoil_MIR_PMT1-like"/>
    <property type="match status" value="1"/>
</dbReference>
<evidence type="ECO:0000313" key="25">
    <source>
        <dbReference type="EMBL" id="PPQ82835.1"/>
    </source>
</evidence>
<dbReference type="FunFam" id="1.10.560.10:FF:000017">
    <property type="entry name" value="T-complex protein 1 subunit eta"/>
    <property type="match status" value="1"/>
</dbReference>
<dbReference type="Pfam" id="PF02366">
    <property type="entry name" value="PMT"/>
    <property type="match status" value="1"/>
</dbReference>
<feature type="domain" description="MIR" evidence="24">
    <location>
        <begin position="987"/>
        <end position="1046"/>
    </location>
</feature>
<evidence type="ECO:0000256" key="1">
    <source>
        <dbReference type="ARBA" id="ARBA00004477"/>
    </source>
</evidence>
<sequence>MSAQIFNEMATEEKAENARLSSFVGALALGDLVKSTLGPKGMNKILQSASTGEINVTNDGATILKAIQLDNAAAKILVNISKVQDDEVGDGTTSVTVLAAELLREAEKLIAQKIHPQTIVEGYRIASRAALAALEKAADDNKKNPEQFRTDLFNIARTTLSSKVLSQDKEYFANLAVDAVLRLKGSIDLEHIQIIKKVGGKLTDSYLDEGFILDKVIATNSPKRLENVNILIANTSMDTDKIKIFGARVKVDSTGKLAELERAEREKMKAKVEAIAAHGINCFVNRQLIYNYPESLLTEKGIMVIEHADFEGVERLSLVTGGEIASTFDRPDLVKLGHCELIEEIMIGEDKLIKFSGVAAGEACTVVLRGSTNQMVDEAERSLHDALSVLSQTVKETRVVLGGGCSEMLMSCAVEEEARGIKGKKAIAVEAFGRALRQIPTILADNAGYDSSDLVTKLRAAHYEGQSDAGLDMDQGIIGSMRGLGVTESYKLKRQVVLSASEAAEMIIRFEFHDGLCLPFGGQQYPLVMICFHIWTTRQLGIIAAGVPPTFDTTFMSGNFRARRPASPPPGVVYPSNTSQRFPHPRDDHLDADARRAAASKGYAPGRMATKSYPSGGLNITSGEWKLLFVIVLVACAVRLFRLSKPNSVVFDEVHFGKFASRYIKTRYFVDVHPPLAKLLITLAAFVFGYDGDFDFKDIGKIYEHVPYVAMRMVPATLGVATVPLAYLTLRALDCRATTALLASIFITFENGMVTQSRHILLDSPLIFFTALTVFFWCGFCNEDKHEPFTTSWWTWLTLSGLSLGAVVSSKWVGLFTIATVGVSTLYQLWTLLGDLRVPPRLFIRHFIARAICLILVPVLFYMAMFQIHFLVLENSGEGDGFMSSEFQHTLGGRGMADTFADIAIGSTVTIRHVNTQGGYLHSHAHNFPGGSKRESCSLIFTITLLKKKSSEQQITLYPHRDSNNDWRLLNATIDGDQEFDWQSSPLEYVTPGMRIKLRHLSTEKHLHSHDIRPPVSDVDFQNEVSAYGMPGFVGDANDDWFVEIDHGDKRDRESTRRLRTLRTTFRLRHALTGCYLFSHKVKLPEWGFEQQEVTCNKNAVRANSLWFVETATHPLLPASATKVNYQLPGFLAKFWELQQVMWTTNAGLTDRHTYDSRPESWPTLRRGINFWVKDHRQIYLIGNPMVWYLSTLAVAAYVAVRGILILRAKRGFRDFDNTKVVKYDTLCGFLFVGWGLHYFPFFLMGRQLFLHHYFPALYFAILLSCSVFDLVTSTLRPRVRLQIAAVLMILAIWNFQHMSPLAYGSPWTKAKCTQAKWLKTWDFGW</sequence>
<dbReference type="SUPFAM" id="SSF54849">
    <property type="entry name" value="GroEL-intermediate domain like"/>
    <property type="match status" value="1"/>
</dbReference>
<keyword evidence="15 23" id="KW-1133">Transmembrane helix</keyword>
<dbReference type="FunFam" id="3.50.7.10:FF:000002">
    <property type="entry name" value="T-complex protein 1 subunit beta"/>
    <property type="match status" value="1"/>
</dbReference>
<dbReference type="InParanoid" id="A0A409WWE5"/>
<evidence type="ECO:0000256" key="21">
    <source>
        <dbReference type="ARBA" id="ARBA00045102"/>
    </source>
</evidence>
<evidence type="ECO:0000256" key="16">
    <source>
        <dbReference type="ARBA" id="ARBA00023136"/>
    </source>
</evidence>
<comment type="catalytic activity">
    <reaction evidence="20">
        <text>a di-trans,poly-cis-dolichyl beta-D-mannosyl phosphate + L-threonyl-[protein] = 3-O-(alpha-D-mannosyl)-L-threonyl-[protein] + a di-trans,poly-cis-dolichyl phosphate + H(+)</text>
        <dbReference type="Rhea" id="RHEA:53396"/>
        <dbReference type="Rhea" id="RHEA-COMP:11060"/>
        <dbReference type="Rhea" id="RHEA-COMP:13547"/>
        <dbReference type="Rhea" id="RHEA-COMP:19498"/>
        <dbReference type="Rhea" id="RHEA-COMP:19501"/>
        <dbReference type="ChEBI" id="CHEBI:15378"/>
        <dbReference type="ChEBI" id="CHEBI:30013"/>
        <dbReference type="ChEBI" id="CHEBI:57683"/>
        <dbReference type="ChEBI" id="CHEBI:58211"/>
        <dbReference type="ChEBI" id="CHEBI:137323"/>
        <dbReference type="EC" id="2.4.1.109"/>
    </reaction>
</comment>
<feature type="transmembrane region" description="Helical" evidence="23">
    <location>
        <begin position="668"/>
        <end position="690"/>
    </location>
</feature>
<evidence type="ECO:0000256" key="12">
    <source>
        <dbReference type="ARBA" id="ARBA00022741"/>
    </source>
</evidence>
<dbReference type="Proteomes" id="UP000283269">
    <property type="component" value="Unassembled WGS sequence"/>
</dbReference>
<dbReference type="UniPathway" id="UPA00378"/>
<feature type="transmembrane region" description="Helical" evidence="23">
    <location>
        <begin position="625"/>
        <end position="641"/>
    </location>
</feature>
<keyword evidence="11" id="KW-0677">Repeat</keyword>
<dbReference type="InterPro" id="IPR027005">
    <property type="entry name" value="PMT-like"/>
</dbReference>
<keyword evidence="12 22" id="KW-0547">Nucleotide-binding</keyword>
<feature type="domain" description="MIR" evidence="24">
    <location>
        <begin position="1056"/>
        <end position="1112"/>
    </location>
</feature>
<evidence type="ECO:0000256" key="4">
    <source>
        <dbReference type="ARBA" id="ARBA00007222"/>
    </source>
</evidence>
<evidence type="ECO:0000256" key="8">
    <source>
        <dbReference type="ARBA" id="ARBA00022676"/>
    </source>
</evidence>
<proteinExistence type="inferred from homology"/>
<dbReference type="EC" id="2.4.1.109" evidence="6"/>
<evidence type="ECO:0000256" key="17">
    <source>
        <dbReference type="ARBA" id="ARBA00023180"/>
    </source>
</evidence>
<evidence type="ECO:0000256" key="18">
    <source>
        <dbReference type="ARBA" id="ARBA00023186"/>
    </source>
</evidence>
<dbReference type="CDD" id="cd03336">
    <property type="entry name" value="TCP1_beta"/>
    <property type="match status" value="1"/>
</dbReference>
<feature type="transmembrane region" description="Helical" evidence="23">
    <location>
        <begin position="1280"/>
        <end position="1297"/>
    </location>
</feature>
<dbReference type="GO" id="GO:0005832">
    <property type="term" value="C:chaperonin-containing T-complex"/>
    <property type="evidence" value="ECO:0007669"/>
    <property type="project" value="InterPro"/>
</dbReference>
<keyword evidence="7" id="KW-0963">Cytoplasm</keyword>
<dbReference type="PROSITE" id="PS50919">
    <property type="entry name" value="MIR"/>
    <property type="match status" value="3"/>
</dbReference>
<keyword evidence="14 22" id="KW-0067">ATP-binding</keyword>
<keyword evidence="26" id="KW-1185">Reference proteome</keyword>
<evidence type="ECO:0000256" key="20">
    <source>
        <dbReference type="ARBA" id="ARBA00045085"/>
    </source>
</evidence>
<comment type="catalytic activity">
    <reaction evidence="21">
        <text>a di-trans,poly-cis-dolichyl beta-D-mannosyl phosphate + L-seryl-[protein] = 3-O-(alpha-D-mannosyl)-L-seryl-[protein] + a di-trans,poly-cis-dolichyl phosphate + H(+)</text>
        <dbReference type="Rhea" id="RHEA:17377"/>
        <dbReference type="Rhea" id="RHEA-COMP:9863"/>
        <dbReference type="Rhea" id="RHEA-COMP:13546"/>
        <dbReference type="Rhea" id="RHEA-COMP:19498"/>
        <dbReference type="Rhea" id="RHEA-COMP:19501"/>
        <dbReference type="ChEBI" id="CHEBI:15378"/>
        <dbReference type="ChEBI" id="CHEBI:29999"/>
        <dbReference type="ChEBI" id="CHEBI:57683"/>
        <dbReference type="ChEBI" id="CHEBI:58211"/>
        <dbReference type="ChEBI" id="CHEBI:137321"/>
        <dbReference type="EC" id="2.4.1.109"/>
    </reaction>
</comment>
<dbReference type="InterPro" id="IPR002194">
    <property type="entry name" value="Chaperonin_TCP-1_CS"/>
</dbReference>
<comment type="similarity">
    <text evidence="5 22">Belongs to the TCP-1 chaperonin family.</text>
</comment>
<feature type="transmembrane region" description="Helical" evidence="23">
    <location>
        <begin position="1254"/>
        <end position="1273"/>
    </location>
</feature>
<evidence type="ECO:0000256" key="23">
    <source>
        <dbReference type="SAM" id="Phobius"/>
    </source>
</evidence>
<keyword evidence="9" id="KW-0808">Transferase</keyword>
<evidence type="ECO:0000256" key="15">
    <source>
        <dbReference type="ARBA" id="ARBA00022989"/>
    </source>
</evidence>
<dbReference type="InterPro" id="IPR012716">
    <property type="entry name" value="Chap_CCT_beta"/>
</dbReference>
<dbReference type="Pfam" id="PF02815">
    <property type="entry name" value="MIR"/>
    <property type="match status" value="1"/>
</dbReference>
<comment type="similarity">
    <text evidence="4">Belongs to the glycosyltransferase 39 family.</text>
</comment>
<dbReference type="Gene3D" id="3.50.7.10">
    <property type="entry name" value="GroEL"/>
    <property type="match status" value="1"/>
</dbReference>
<dbReference type="OrthoDB" id="292747at2759"/>
<keyword evidence="10 23" id="KW-0812">Transmembrane</keyword>
<dbReference type="InterPro" id="IPR002423">
    <property type="entry name" value="Cpn60/GroEL/TCP-1"/>
</dbReference>
<evidence type="ECO:0000256" key="5">
    <source>
        <dbReference type="ARBA" id="ARBA00008020"/>
    </source>
</evidence>
<dbReference type="Gene3D" id="3.30.260.10">
    <property type="entry name" value="TCP-1-like chaperonin intermediate domain"/>
    <property type="match status" value="1"/>
</dbReference>
<dbReference type="PROSITE" id="PS00750">
    <property type="entry name" value="TCP1_1"/>
    <property type="match status" value="1"/>
</dbReference>
<evidence type="ECO:0000256" key="9">
    <source>
        <dbReference type="ARBA" id="ARBA00022679"/>
    </source>
</evidence>
<dbReference type="Gene3D" id="2.80.10.50">
    <property type="match status" value="1"/>
</dbReference>
<feature type="transmembrane region" description="Helical" evidence="23">
    <location>
        <begin position="1221"/>
        <end position="1242"/>
    </location>
</feature>
<dbReference type="FunCoup" id="A0A409WWE5">
    <property type="interactions" value="127"/>
</dbReference>
<dbReference type="SUPFAM" id="SSF82109">
    <property type="entry name" value="MIR domain"/>
    <property type="match status" value="1"/>
</dbReference>
<feature type="transmembrane region" description="Helical" evidence="23">
    <location>
        <begin position="760"/>
        <end position="781"/>
    </location>
</feature>
<dbReference type="InterPro" id="IPR036300">
    <property type="entry name" value="MIR_dom_sf"/>
</dbReference>
<accession>A0A409WWE5</accession>
<dbReference type="InterPro" id="IPR027409">
    <property type="entry name" value="GroEL-like_apical_dom_sf"/>
</dbReference>
<dbReference type="PRINTS" id="PR00304">
    <property type="entry name" value="TCOMPLEXTCP1"/>
</dbReference>
<dbReference type="PROSITE" id="PS00751">
    <property type="entry name" value="TCP1_2"/>
    <property type="match status" value="1"/>
</dbReference>
<dbReference type="Pfam" id="PF16192">
    <property type="entry name" value="PMT_4TMC"/>
    <property type="match status" value="1"/>
</dbReference>
<evidence type="ECO:0000256" key="13">
    <source>
        <dbReference type="ARBA" id="ARBA00022824"/>
    </source>
</evidence>
<dbReference type="STRING" id="93625.A0A409WWE5"/>
<evidence type="ECO:0000313" key="26">
    <source>
        <dbReference type="Proteomes" id="UP000283269"/>
    </source>
</evidence>
<evidence type="ECO:0000256" key="19">
    <source>
        <dbReference type="ARBA" id="ARBA00033237"/>
    </source>
</evidence>
<feature type="transmembrane region" description="Helical" evidence="23">
    <location>
        <begin position="847"/>
        <end position="866"/>
    </location>
</feature>
<name>A0A409WWE5_PSICY</name>
<dbReference type="InterPro" id="IPR003342">
    <property type="entry name" value="ArnT-like_N"/>
</dbReference>